<dbReference type="InterPro" id="IPR025587">
    <property type="entry name" value="DUF4351"/>
</dbReference>
<reference evidence="3" key="1">
    <citation type="submission" date="2023-07" db="EMBL/GenBank/DDBJ databases">
        <authorList>
            <person name="Luz R."/>
            <person name="Cordeiro R."/>
            <person name="Fonseca A."/>
            <person name="Goncalves V."/>
        </authorList>
    </citation>
    <scope>NUCLEOTIDE SEQUENCE [LARGE SCALE GENOMIC DNA]</scope>
    <source>
        <strain evidence="3">BACA0444</strain>
    </source>
</reference>
<dbReference type="Pfam" id="PF14261">
    <property type="entry name" value="DUF4351"/>
    <property type="match status" value="1"/>
</dbReference>
<comment type="caution">
    <text evidence="2">The sequence shown here is derived from an EMBL/GenBank/DDBJ whole genome shotgun (WGS) entry which is preliminary data.</text>
</comment>
<dbReference type="EMBL" id="JAVMIP010000010">
    <property type="protein sequence ID" value="MDS3861274.1"/>
    <property type="molecule type" value="Genomic_DNA"/>
</dbReference>
<protein>
    <submittedName>
        <fullName evidence="2">DUF4351 domain-containing protein</fullName>
    </submittedName>
</protein>
<proteinExistence type="predicted"/>
<dbReference type="Proteomes" id="UP001268256">
    <property type="component" value="Unassembled WGS sequence"/>
</dbReference>
<dbReference type="AlphaFoldDB" id="A0AAE4FS47"/>
<gene>
    <name evidence="2" type="ORF">RIF25_10695</name>
</gene>
<evidence type="ECO:0000313" key="3">
    <source>
        <dbReference type="Proteomes" id="UP001268256"/>
    </source>
</evidence>
<feature type="domain" description="DUF4351" evidence="1">
    <location>
        <begin position="40"/>
        <end position="77"/>
    </location>
</feature>
<evidence type="ECO:0000313" key="2">
    <source>
        <dbReference type="EMBL" id="MDS3861274.1"/>
    </source>
</evidence>
<name>A0AAE4FS47_9CYAN</name>
<sequence>MSSITTAPDYNQWLDGIETILVSRFPKAGLEGVGKMLGIQIDPAIAAQVRSLTTERLEALSEALLGLKDISEFQAWLSNPD</sequence>
<accession>A0AAE4FS47</accession>
<evidence type="ECO:0000259" key="1">
    <source>
        <dbReference type="Pfam" id="PF14261"/>
    </source>
</evidence>
<organism evidence="2 3">
    <name type="scientific">Pseudocalidococcus azoricus BACA0444</name>
    <dbReference type="NCBI Taxonomy" id="2918990"/>
    <lineage>
        <taxon>Bacteria</taxon>
        <taxon>Bacillati</taxon>
        <taxon>Cyanobacteriota</taxon>
        <taxon>Cyanophyceae</taxon>
        <taxon>Acaryochloridales</taxon>
        <taxon>Thermosynechococcaceae</taxon>
        <taxon>Pseudocalidococcus</taxon>
        <taxon>Pseudocalidococcus azoricus</taxon>
    </lineage>
</organism>
<keyword evidence="3" id="KW-1185">Reference proteome</keyword>